<accession>A0A8I3A5M5</accession>
<protein>
    <submittedName>
        <fullName evidence="2">Uncharacterized protein</fullName>
    </submittedName>
</protein>
<evidence type="ECO:0000313" key="3">
    <source>
        <dbReference type="Proteomes" id="UP000683000"/>
    </source>
</evidence>
<comment type="caution">
    <text evidence="2">The sequence shown here is derived from an EMBL/GenBank/DDBJ whole genome shotgun (WGS) entry which is preliminary data.</text>
</comment>
<keyword evidence="3" id="KW-1185">Reference proteome</keyword>
<proteinExistence type="predicted"/>
<reference evidence="2" key="1">
    <citation type="submission" date="2021-03" db="EMBL/GenBank/DDBJ databases">
        <title>Evolutionary innovations through gain and loss of genes in the ectomycorrhizal Boletales.</title>
        <authorList>
            <person name="Wu G."/>
            <person name="Miyauchi S."/>
            <person name="Morin E."/>
            <person name="Yang Z.-L."/>
            <person name="Xu J."/>
            <person name="Martin F.M."/>
        </authorList>
    </citation>
    <scope>NUCLEOTIDE SEQUENCE</scope>
    <source>
        <strain evidence="2">BR01</strain>
    </source>
</reference>
<name>A0A8I3A5M5_9AGAM</name>
<feature type="region of interest" description="Disordered" evidence="1">
    <location>
        <begin position="69"/>
        <end position="89"/>
    </location>
</feature>
<sequence length="114" mass="12607">MAWALDELPLTQSTESLLGRLCRPSEKVQAMIEEHEQAKQTSEERACMKAKHREELTFKCEQAGKAAEQDLTKASTKKVRGSAPTTTTQTPVVLLPDNAVNFFCQVTSLQPCAN</sequence>
<gene>
    <name evidence="2" type="ORF">JVT61DRAFT_8732</name>
</gene>
<dbReference type="Proteomes" id="UP000683000">
    <property type="component" value="Unassembled WGS sequence"/>
</dbReference>
<evidence type="ECO:0000256" key="1">
    <source>
        <dbReference type="SAM" id="MobiDB-lite"/>
    </source>
</evidence>
<dbReference type="EMBL" id="JAGFBS010000030">
    <property type="protein sequence ID" value="KAG6372031.1"/>
    <property type="molecule type" value="Genomic_DNA"/>
</dbReference>
<dbReference type="AlphaFoldDB" id="A0A8I3A5M5"/>
<organism evidence="2 3">
    <name type="scientific">Boletus reticuloceps</name>
    <dbReference type="NCBI Taxonomy" id="495285"/>
    <lineage>
        <taxon>Eukaryota</taxon>
        <taxon>Fungi</taxon>
        <taxon>Dikarya</taxon>
        <taxon>Basidiomycota</taxon>
        <taxon>Agaricomycotina</taxon>
        <taxon>Agaricomycetes</taxon>
        <taxon>Agaricomycetidae</taxon>
        <taxon>Boletales</taxon>
        <taxon>Boletineae</taxon>
        <taxon>Boletaceae</taxon>
        <taxon>Boletoideae</taxon>
        <taxon>Boletus</taxon>
    </lineage>
</organism>
<evidence type="ECO:0000313" key="2">
    <source>
        <dbReference type="EMBL" id="KAG6372031.1"/>
    </source>
</evidence>
<dbReference type="OrthoDB" id="2710971at2759"/>